<accession>A0AAV0WCJ9</accession>
<name>A0AAV0WCJ9_9HEMI</name>
<reference evidence="1 2" key="1">
    <citation type="submission" date="2023-01" db="EMBL/GenBank/DDBJ databases">
        <authorList>
            <person name="Whitehead M."/>
        </authorList>
    </citation>
    <scope>NUCLEOTIDE SEQUENCE [LARGE SCALE GENOMIC DNA]</scope>
</reference>
<organism evidence="1 2">
    <name type="scientific">Macrosiphum euphorbiae</name>
    <name type="common">potato aphid</name>
    <dbReference type="NCBI Taxonomy" id="13131"/>
    <lineage>
        <taxon>Eukaryota</taxon>
        <taxon>Metazoa</taxon>
        <taxon>Ecdysozoa</taxon>
        <taxon>Arthropoda</taxon>
        <taxon>Hexapoda</taxon>
        <taxon>Insecta</taxon>
        <taxon>Pterygota</taxon>
        <taxon>Neoptera</taxon>
        <taxon>Paraneoptera</taxon>
        <taxon>Hemiptera</taxon>
        <taxon>Sternorrhyncha</taxon>
        <taxon>Aphidomorpha</taxon>
        <taxon>Aphidoidea</taxon>
        <taxon>Aphididae</taxon>
        <taxon>Macrosiphini</taxon>
        <taxon>Macrosiphum</taxon>
    </lineage>
</organism>
<evidence type="ECO:0000313" key="2">
    <source>
        <dbReference type="Proteomes" id="UP001160148"/>
    </source>
</evidence>
<gene>
    <name evidence="1" type="ORF">MEUPH1_LOCUS9752</name>
</gene>
<comment type="caution">
    <text evidence="1">The sequence shown here is derived from an EMBL/GenBank/DDBJ whole genome shotgun (WGS) entry which is preliminary data.</text>
</comment>
<dbReference type="Proteomes" id="UP001160148">
    <property type="component" value="Unassembled WGS sequence"/>
</dbReference>
<dbReference type="EMBL" id="CARXXK010000002">
    <property type="protein sequence ID" value="CAI6353655.1"/>
    <property type="molecule type" value="Genomic_DNA"/>
</dbReference>
<protein>
    <submittedName>
        <fullName evidence="1">Uncharacterized protein</fullName>
    </submittedName>
</protein>
<proteinExistence type="predicted"/>
<keyword evidence="2" id="KW-1185">Reference proteome</keyword>
<dbReference type="AlphaFoldDB" id="A0AAV0WCJ9"/>
<evidence type="ECO:0000313" key="1">
    <source>
        <dbReference type="EMBL" id="CAI6353655.1"/>
    </source>
</evidence>
<sequence length="116" mass="13955">MSINAETRFYLSNSIMTLEESKKLDDDREFINHTLMIGCCTQDELYKHIEFELDIFHKCLVIITRENWNDQHTKLFLLMLFDRINNLFAHMFYLFPIDDKHALKYVQFCSNHVSIS</sequence>